<dbReference type="EMBL" id="JARIHO010000079">
    <property type="protein sequence ID" value="KAJ7310075.1"/>
    <property type="molecule type" value="Genomic_DNA"/>
</dbReference>
<evidence type="ECO:0000256" key="1">
    <source>
        <dbReference type="SAM" id="MobiDB-lite"/>
    </source>
</evidence>
<protein>
    <submittedName>
        <fullName evidence="2">Uncharacterized protein</fullName>
    </submittedName>
</protein>
<evidence type="ECO:0000313" key="3">
    <source>
        <dbReference type="Proteomes" id="UP001218218"/>
    </source>
</evidence>
<comment type="caution">
    <text evidence="2">The sequence shown here is derived from an EMBL/GenBank/DDBJ whole genome shotgun (WGS) entry which is preliminary data.</text>
</comment>
<gene>
    <name evidence="2" type="ORF">DFH08DRAFT_974429</name>
</gene>
<proteinExistence type="predicted"/>
<feature type="compositionally biased region" description="Basic residues" evidence="1">
    <location>
        <begin position="110"/>
        <end position="122"/>
    </location>
</feature>
<evidence type="ECO:0000313" key="2">
    <source>
        <dbReference type="EMBL" id="KAJ7310075.1"/>
    </source>
</evidence>
<keyword evidence="3" id="KW-1185">Reference proteome</keyword>
<name>A0AAD6Z760_9AGAR</name>
<feature type="region of interest" description="Disordered" evidence="1">
    <location>
        <begin position="106"/>
        <end position="139"/>
    </location>
</feature>
<accession>A0AAD6Z760</accession>
<reference evidence="2" key="1">
    <citation type="submission" date="2023-03" db="EMBL/GenBank/DDBJ databases">
        <title>Massive genome expansion in bonnet fungi (Mycena s.s.) driven by repeated elements and novel gene families across ecological guilds.</title>
        <authorList>
            <consortium name="Lawrence Berkeley National Laboratory"/>
            <person name="Harder C.B."/>
            <person name="Miyauchi S."/>
            <person name="Viragh M."/>
            <person name="Kuo A."/>
            <person name="Thoen E."/>
            <person name="Andreopoulos B."/>
            <person name="Lu D."/>
            <person name="Skrede I."/>
            <person name="Drula E."/>
            <person name="Henrissat B."/>
            <person name="Morin E."/>
            <person name="Kohler A."/>
            <person name="Barry K."/>
            <person name="LaButti K."/>
            <person name="Morin E."/>
            <person name="Salamov A."/>
            <person name="Lipzen A."/>
            <person name="Mereny Z."/>
            <person name="Hegedus B."/>
            <person name="Baldrian P."/>
            <person name="Stursova M."/>
            <person name="Weitz H."/>
            <person name="Taylor A."/>
            <person name="Grigoriev I.V."/>
            <person name="Nagy L.G."/>
            <person name="Martin F."/>
            <person name="Kauserud H."/>
        </authorList>
    </citation>
    <scope>NUCLEOTIDE SEQUENCE</scope>
    <source>
        <strain evidence="2">CBHHK002</strain>
    </source>
</reference>
<dbReference type="Proteomes" id="UP001218218">
    <property type="component" value="Unassembled WGS sequence"/>
</dbReference>
<dbReference type="AlphaFoldDB" id="A0AAD6Z760"/>
<sequence length="139" mass="16031">MEPDYLQYLRKLIKLEHEAKGKVLVIEANIWVMEELQDATVCCDQVGKLRQRFERGSIEPNDYIDTIDVLHQTFLPDTDNMPDEELRQEDESLDGVVSEVLEKVREKQKGKGKAKAKLKKVRKDSEEQDGSSDGAYETF</sequence>
<organism evidence="2 3">
    <name type="scientific">Mycena albidolilacea</name>
    <dbReference type="NCBI Taxonomy" id="1033008"/>
    <lineage>
        <taxon>Eukaryota</taxon>
        <taxon>Fungi</taxon>
        <taxon>Dikarya</taxon>
        <taxon>Basidiomycota</taxon>
        <taxon>Agaricomycotina</taxon>
        <taxon>Agaricomycetes</taxon>
        <taxon>Agaricomycetidae</taxon>
        <taxon>Agaricales</taxon>
        <taxon>Marasmiineae</taxon>
        <taxon>Mycenaceae</taxon>
        <taxon>Mycena</taxon>
    </lineage>
</organism>